<evidence type="ECO:0000313" key="3">
    <source>
        <dbReference type="Proteomes" id="UP000229498"/>
    </source>
</evidence>
<keyword evidence="3" id="KW-1185">Reference proteome</keyword>
<dbReference type="AlphaFoldDB" id="A0A2M9G7I3"/>
<dbReference type="EMBL" id="PHIG01000004">
    <property type="protein sequence ID" value="PJK31662.1"/>
    <property type="molecule type" value="Genomic_DNA"/>
</dbReference>
<dbReference type="InterPro" id="IPR004843">
    <property type="entry name" value="Calcineurin-like_PHP"/>
</dbReference>
<dbReference type="PANTHER" id="PTHR43143">
    <property type="entry name" value="METALLOPHOSPHOESTERASE, CALCINEURIN SUPERFAMILY"/>
    <property type="match status" value="1"/>
</dbReference>
<evidence type="ECO:0000313" key="2">
    <source>
        <dbReference type="EMBL" id="PJK31662.1"/>
    </source>
</evidence>
<reference evidence="2 3" key="1">
    <citation type="submission" date="2017-11" db="EMBL/GenBank/DDBJ databases">
        <title>Draft genome sequence of Rhizobiales bacterium SY3-13.</title>
        <authorList>
            <person name="Sun C."/>
        </authorList>
    </citation>
    <scope>NUCLEOTIDE SEQUENCE [LARGE SCALE GENOMIC DNA]</scope>
    <source>
        <strain evidence="2 3">SY3-13</strain>
    </source>
</reference>
<feature type="domain" description="Calcineurin-like phosphoesterase" evidence="1">
    <location>
        <begin position="1"/>
        <end position="203"/>
    </location>
</feature>
<dbReference type="Gene3D" id="3.60.21.10">
    <property type="match status" value="1"/>
</dbReference>
<proteinExistence type="predicted"/>
<organism evidence="2 3">
    <name type="scientific">Minwuia thermotolerans</name>
    <dbReference type="NCBI Taxonomy" id="2056226"/>
    <lineage>
        <taxon>Bacteria</taxon>
        <taxon>Pseudomonadati</taxon>
        <taxon>Pseudomonadota</taxon>
        <taxon>Alphaproteobacteria</taxon>
        <taxon>Minwuiales</taxon>
        <taxon>Minwuiaceae</taxon>
        <taxon>Minwuia</taxon>
    </lineage>
</organism>
<dbReference type="PANTHER" id="PTHR43143:SF1">
    <property type="entry name" value="SERINE_THREONINE-PROTEIN PHOSPHATASE CPPED1"/>
    <property type="match status" value="1"/>
</dbReference>
<evidence type="ECO:0000259" key="1">
    <source>
        <dbReference type="Pfam" id="PF00149"/>
    </source>
</evidence>
<name>A0A2M9G7I3_9PROT</name>
<sequence length="286" mass="31521">MRIAQISDTHLSDRHGFFHDNFLRVAEAVNAWAPDLVIHTGDLSINGADRAADIAFSVAEMARFDAPVLVLPGNHDIGEEPGFMQLGQPTDERRLARYGAIAGPDRWARDAGRWRLIGINAQVIGTGLGREREQDAWLRGELDAANGRPVGVFTHKPLFFPRQLGEGDRPAEIFLPAGARARLFSLLRRHRVRFVASGHLHKYLDVAVGPTRFVWAPATAYRSGLDVGVARPCLGFLKLALSGDAFRFELVEPDGMVDRRLKPLKGGERYLKDAPPAPVTPDRAAE</sequence>
<dbReference type="Proteomes" id="UP000229498">
    <property type="component" value="Unassembled WGS sequence"/>
</dbReference>
<protein>
    <submittedName>
        <fullName evidence="2">Metallophosphoesterase</fullName>
    </submittedName>
</protein>
<dbReference type="InterPro" id="IPR029052">
    <property type="entry name" value="Metallo-depent_PP-like"/>
</dbReference>
<accession>A0A2M9G7I3</accession>
<dbReference type="InterPro" id="IPR051918">
    <property type="entry name" value="STPP_CPPED1"/>
</dbReference>
<comment type="caution">
    <text evidence="2">The sequence shown here is derived from an EMBL/GenBank/DDBJ whole genome shotgun (WGS) entry which is preliminary data.</text>
</comment>
<dbReference type="OrthoDB" id="651281at2"/>
<dbReference type="RefSeq" id="WP_109794487.1">
    <property type="nucleotide sequence ID" value="NZ_PHIG01000004.1"/>
</dbReference>
<dbReference type="SUPFAM" id="SSF56300">
    <property type="entry name" value="Metallo-dependent phosphatases"/>
    <property type="match status" value="1"/>
</dbReference>
<dbReference type="Pfam" id="PF00149">
    <property type="entry name" value="Metallophos"/>
    <property type="match status" value="1"/>
</dbReference>
<gene>
    <name evidence="2" type="ORF">CVT23_01020</name>
</gene>
<dbReference type="GO" id="GO:0016787">
    <property type="term" value="F:hydrolase activity"/>
    <property type="evidence" value="ECO:0007669"/>
    <property type="project" value="InterPro"/>
</dbReference>